<comment type="caution">
    <text evidence="1">The sequence shown here is derived from an EMBL/GenBank/DDBJ whole genome shotgun (WGS) entry which is preliminary data.</text>
</comment>
<dbReference type="Gene3D" id="2.60.40.4070">
    <property type="match status" value="1"/>
</dbReference>
<protein>
    <recommendedName>
        <fullName evidence="3">FlgD Ig-like domain-containing protein</fullName>
    </recommendedName>
</protein>
<reference evidence="1" key="2">
    <citation type="journal article" date="2021" name="Microbiome">
        <title>Successional dynamics and alternative stable states in a saline activated sludge microbial community over 9 years.</title>
        <authorList>
            <person name="Wang Y."/>
            <person name="Ye J."/>
            <person name="Ju F."/>
            <person name="Liu L."/>
            <person name="Boyd J.A."/>
            <person name="Deng Y."/>
            <person name="Parks D.H."/>
            <person name="Jiang X."/>
            <person name="Yin X."/>
            <person name="Woodcroft B.J."/>
            <person name="Tyson G.W."/>
            <person name="Hugenholtz P."/>
            <person name="Polz M.F."/>
            <person name="Zhang T."/>
        </authorList>
    </citation>
    <scope>NUCLEOTIDE SEQUENCE</scope>
    <source>
        <strain evidence="1">HKST-UBA01</strain>
    </source>
</reference>
<feature type="non-terminal residue" evidence="1">
    <location>
        <position position="1"/>
    </location>
</feature>
<evidence type="ECO:0000313" key="1">
    <source>
        <dbReference type="EMBL" id="MCA9728933.1"/>
    </source>
</evidence>
<dbReference type="Proteomes" id="UP000697710">
    <property type="component" value="Unassembled WGS sequence"/>
</dbReference>
<accession>A0A956M0W9</accession>
<proteinExistence type="predicted"/>
<dbReference type="EMBL" id="JAGQHR010000518">
    <property type="protein sequence ID" value="MCA9728933.1"/>
    <property type="molecule type" value="Genomic_DNA"/>
</dbReference>
<sequence length="134" mass="14702">GLRYEIVLEASDNRNNRSTARRGIVVSAGEESGFELGRVFNLPNPTPGGTHFFGDLNQEAYLEVAIFTLAGRKIAHLPEARLTGDQFANQGIAWDGRDEDGDRLANGVYLYKVNARPVDGGASRSRIERLVVSR</sequence>
<evidence type="ECO:0008006" key="3">
    <source>
        <dbReference type="Google" id="ProtNLM"/>
    </source>
</evidence>
<organism evidence="1 2">
    <name type="scientific">Eiseniibacteriota bacterium</name>
    <dbReference type="NCBI Taxonomy" id="2212470"/>
    <lineage>
        <taxon>Bacteria</taxon>
        <taxon>Candidatus Eiseniibacteriota</taxon>
    </lineage>
</organism>
<dbReference type="AlphaFoldDB" id="A0A956M0W9"/>
<evidence type="ECO:0000313" key="2">
    <source>
        <dbReference type="Proteomes" id="UP000697710"/>
    </source>
</evidence>
<name>A0A956M0W9_UNCEI</name>
<gene>
    <name evidence="1" type="ORF">KC729_14675</name>
</gene>
<reference evidence="1" key="1">
    <citation type="submission" date="2020-04" db="EMBL/GenBank/DDBJ databases">
        <authorList>
            <person name="Zhang T."/>
        </authorList>
    </citation>
    <scope>NUCLEOTIDE SEQUENCE</scope>
    <source>
        <strain evidence="1">HKST-UBA01</strain>
    </source>
</reference>